<evidence type="ECO:0000259" key="4">
    <source>
        <dbReference type="Pfam" id="PF00171"/>
    </source>
</evidence>
<evidence type="ECO:0000313" key="6">
    <source>
        <dbReference type="Proteomes" id="UP001476282"/>
    </source>
</evidence>
<reference evidence="5 6" key="1">
    <citation type="submission" date="2024-02" db="EMBL/GenBank/DDBJ databases">
        <title>Haloferula sargassicola NBRC 104335.</title>
        <authorList>
            <person name="Ichikawa N."/>
            <person name="Katano-Makiyama Y."/>
            <person name="Hidaka K."/>
        </authorList>
    </citation>
    <scope>NUCLEOTIDE SEQUENCE [LARGE SCALE GENOMIC DNA]</scope>
    <source>
        <strain evidence="5 6">NBRC 104335</strain>
    </source>
</reference>
<evidence type="ECO:0000256" key="3">
    <source>
        <dbReference type="ARBA" id="ARBA00023027"/>
    </source>
</evidence>
<protein>
    <recommendedName>
        <fullName evidence="1">methylmalonate-semialdehyde dehydrogenase (CoA acylating)</fullName>
        <ecNumber evidence="1">1.2.1.27</ecNumber>
    </recommendedName>
</protein>
<name>A0ABP9URL9_9BACT</name>
<dbReference type="InterPro" id="IPR016160">
    <property type="entry name" value="Ald_DH_CS_CYS"/>
</dbReference>
<dbReference type="PROSITE" id="PS00070">
    <property type="entry name" value="ALDEHYDE_DEHYDR_CYS"/>
    <property type="match status" value="1"/>
</dbReference>
<dbReference type="PANTHER" id="PTHR43866:SF4">
    <property type="entry name" value="MALONATE-SEMIALDEHYDE DEHYDROGENASE"/>
    <property type="match status" value="1"/>
</dbReference>
<evidence type="ECO:0000313" key="5">
    <source>
        <dbReference type="EMBL" id="GAA5483895.1"/>
    </source>
</evidence>
<dbReference type="EMBL" id="BAABRI010000018">
    <property type="protein sequence ID" value="GAA5483895.1"/>
    <property type="molecule type" value="Genomic_DNA"/>
</dbReference>
<dbReference type="InterPro" id="IPR016162">
    <property type="entry name" value="Ald_DH_N"/>
</dbReference>
<accession>A0ABP9URL9</accession>
<keyword evidence="2" id="KW-0560">Oxidoreductase</keyword>
<keyword evidence="6" id="KW-1185">Reference proteome</keyword>
<keyword evidence="3" id="KW-0520">NAD</keyword>
<dbReference type="InterPro" id="IPR016161">
    <property type="entry name" value="Ald_DH/histidinol_DH"/>
</dbReference>
<dbReference type="Gene3D" id="3.40.605.10">
    <property type="entry name" value="Aldehyde Dehydrogenase, Chain A, domain 1"/>
    <property type="match status" value="1"/>
</dbReference>
<evidence type="ECO:0000256" key="1">
    <source>
        <dbReference type="ARBA" id="ARBA00013048"/>
    </source>
</evidence>
<sequence>MDLLPNLIGGQWRTPKVSGSSPVMNPSRGESLAAVPMSSAADVDEAVKEALKAFPDWRGTPPNERAQVMFRLKAMLEDEFEELAKGICREHGKTLIEARGDLRRGLEMVEYACGAPTLLMGESLENIARGIDCHTDRVPLGVVAGICPFNFPALVPMWMWPLALVCGNCFILKPSEKVPLTMQRIADLLKKAGLPDGVFSIVHGGREAVDALLEHPDVAAISFVGSTPVAEAVYQKGCLHGKRVQAAGGAKNFLVILPDADVEATATALKDSAFGCAGERCMAGSVAVAVGEAGERVLPALVDIIHSMKIGPTDVEDQPDMGALISAQHRDRVEELISLGESKGGKVLADGRNTAVAVAPDGYYVSPTVIDGIDYDNDLSTTEIFGPVLSVMRAKTLDEAIAAANRQSFGNGACVFTTSGKAAREFRHRVSAGMVGVNVGVPAPLAYFPFTGWNRSFFGDLHMQGREGVQFYTKQKTTTVRWFNFGEGDIWVK</sequence>
<dbReference type="EC" id="1.2.1.27" evidence="1"/>
<proteinExistence type="predicted"/>
<dbReference type="PANTHER" id="PTHR43866">
    <property type="entry name" value="MALONATE-SEMIALDEHYDE DEHYDROGENASE"/>
    <property type="match status" value="1"/>
</dbReference>
<organism evidence="5 6">
    <name type="scientific">Haloferula sargassicola</name>
    <dbReference type="NCBI Taxonomy" id="490096"/>
    <lineage>
        <taxon>Bacteria</taxon>
        <taxon>Pseudomonadati</taxon>
        <taxon>Verrucomicrobiota</taxon>
        <taxon>Verrucomicrobiia</taxon>
        <taxon>Verrucomicrobiales</taxon>
        <taxon>Verrucomicrobiaceae</taxon>
        <taxon>Haloferula</taxon>
    </lineage>
</organism>
<dbReference type="NCBIfam" id="TIGR01722">
    <property type="entry name" value="MMSDH"/>
    <property type="match status" value="1"/>
</dbReference>
<dbReference type="InterPro" id="IPR016163">
    <property type="entry name" value="Ald_DH_C"/>
</dbReference>
<dbReference type="SUPFAM" id="SSF53720">
    <property type="entry name" value="ALDH-like"/>
    <property type="match status" value="1"/>
</dbReference>
<feature type="domain" description="Aldehyde dehydrogenase" evidence="4">
    <location>
        <begin position="19"/>
        <end position="477"/>
    </location>
</feature>
<dbReference type="InterPro" id="IPR015590">
    <property type="entry name" value="Aldehyde_DH_dom"/>
</dbReference>
<gene>
    <name evidence="5" type="primary">mmsA</name>
    <name evidence="5" type="ORF">Hsar01_03129</name>
</gene>
<dbReference type="CDD" id="cd07085">
    <property type="entry name" value="ALDH_F6_MMSDH"/>
    <property type="match status" value="1"/>
</dbReference>
<dbReference type="Proteomes" id="UP001476282">
    <property type="component" value="Unassembled WGS sequence"/>
</dbReference>
<dbReference type="RefSeq" id="WP_353568000.1">
    <property type="nucleotide sequence ID" value="NZ_BAABRI010000018.1"/>
</dbReference>
<evidence type="ECO:0000256" key="2">
    <source>
        <dbReference type="ARBA" id="ARBA00023002"/>
    </source>
</evidence>
<dbReference type="InterPro" id="IPR010061">
    <property type="entry name" value="MeMal-semiAld_DH"/>
</dbReference>
<dbReference type="Pfam" id="PF00171">
    <property type="entry name" value="Aldedh"/>
    <property type="match status" value="1"/>
</dbReference>
<dbReference type="Gene3D" id="3.40.309.10">
    <property type="entry name" value="Aldehyde Dehydrogenase, Chain A, domain 2"/>
    <property type="match status" value="1"/>
</dbReference>
<comment type="caution">
    <text evidence="5">The sequence shown here is derived from an EMBL/GenBank/DDBJ whole genome shotgun (WGS) entry which is preliminary data.</text>
</comment>